<accession>G0WEK2</accession>
<protein>
    <submittedName>
        <fullName evidence="3">Uncharacterized protein</fullName>
    </submittedName>
</protein>
<reference evidence="3 4" key="1">
    <citation type="journal article" date="2011" name="Proc. Natl. Acad. Sci. U.S.A.">
        <title>Evolutionary erosion of yeast sex chromosomes by mating-type switching accidents.</title>
        <authorList>
            <person name="Gordon J.L."/>
            <person name="Armisen D."/>
            <person name="Proux-Wera E."/>
            <person name="Oheigeartaigh S.S."/>
            <person name="Byrne K.P."/>
            <person name="Wolfe K.H."/>
        </authorList>
    </citation>
    <scope>NUCLEOTIDE SEQUENCE [LARGE SCALE GENOMIC DNA]</scope>
    <source>
        <strain evidence="4">ATCC 10597 / BCRC 20456 / CBS 421 / NBRC 0211 / NRRL Y-12639</strain>
    </source>
</reference>
<dbReference type="EMBL" id="HE580274">
    <property type="protein sequence ID" value="CCD26213.1"/>
    <property type="molecule type" value="Genomic_DNA"/>
</dbReference>
<sequence length="596" mass="67540">MSAFSFSSSDSEIGEKWVPDAVQGKHNGNDHPDHSDSDGQLSDKWNMIDVDIKEGVGSNDDDKMKAFRVTSAESTSECLQYNDNYDSLSPTSSHSRSEYSSSASDSGSASEPSSSDTVSSSNSSAVLLELSSMSNENDADILSNTSSDDSSSIAVSNTAFNNNINNGNNKENGPNFIEKLSTSRDTLVNPMNNNAERNTNRMGGAIAVKPTSSKNNRPNYGVSDLLELSSPPTYQHLFQPNTNKSQHLNSPGFGTALDSTFCSPSDISLRFNSYLGGQPIGSTAYYESINAPSMAKMGTEYKPPLLGKSRESTCCSPSLTKTGLGYDQPYLPTKNSVSQNSKFTTYGNDNEKYSSMHKITERQIRYEKDKRDKKIFCLTALVYLLGFILSYIIIFKYFEVTLFRMFNKNNDNTNNNNNDLFKLTKSNKVWSSTNGKYFVDFDKKYAYRVNNENDLKNHWFKMKILWYETKLKIMDQNTLNSMLQNCQNFGNKLSIKAMESYNFFKLYGIKTNKIISKSMKDYYNKQLNPFYQSSNKIVRRFFKIHYKAMETYSVKMYKLMNKSLESTIKYQLKPFYLSMSKLVTKNYKPLLWKKIL</sequence>
<dbReference type="KEGG" id="ndi:NDAI_0H00390"/>
<keyword evidence="4" id="KW-1185">Reference proteome</keyword>
<dbReference type="Proteomes" id="UP000000689">
    <property type="component" value="Chromosome 8"/>
</dbReference>
<feature type="compositionally biased region" description="Low complexity" evidence="1">
    <location>
        <begin position="1"/>
        <end position="11"/>
    </location>
</feature>
<proteinExistence type="predicted"/>
<keyword evidence="2" id="KW-0812">Transmembrane</keyword>
<feature type="compositionally biased region" description="Basic and acidic residues" evidence="1">
    <location>
        <begin position="50"/>
        <end position="63"/>
    </location>
</feature>
<feature type="region of interest" description="Disordered" evidence="1">
    <location>
        <begin position="1"/>
        <end position="63"/>
    </location>
</feature>
<evidence type="ECO:0000256" key="2">
    <source>
        <dbReference type="SAM" id="Phobius"/>
    </source>
</evidence>
<feature type="compositionally biased region" description="Basic and acidic residues" evidence="1">
    <location>
        <begin position="27"/>
        <end position="37"/>
    </location>
</feature>
<dbReference type="RefSeq" id="XP_003671456.1">
    <property type="nucleotide sequence ID" value="XM_003671408.1"/>
</dbReference>
<dbReference type="AlphaFoldDB" id="G0WEK2"/>
<organism evidence="3 4">
    <name type="scientific">Naumovozyma dairenensis (strain ATCC 10597 / BCRC 20456 / CBS 421 / NBRC 0211 / NRRL Y-12639)</name>
    <name type="common">Saccharomyces dairenensis</name>
    <dbReference type="NCBI Taxonomy" id="1071378"/>
    <lineage>
        <taxon>Eukaryota</taxon>
        <taxon>Fungi</taxon>
        <taxon>Dikarya</taxon>
        <taxon>Ascomycota</taxon>
        <taxon>Saccharomycotina</taxon>
        <taxon>Saccharomycetes</taxon>
        <taxon>Saccharomycetales</taxon>
        <taxon>Saccharomycetaceae</taxon>
        <taxon>Naumovozyma</taxon>
    </lineage>
</organism>
<feature type="compositionally biased region" description="Polar residues" evidence="1">
    <location>
        <begin position="186"/>
        <end position="201"/>
    </location>
</feature>
<evidence type="ECO:0000313" key="3">
    <source>
        <dbReference type="EMBL" id="CCD26213.1"/>
    </source>
</evidence>
<keyword evidence="2" id="KW-0472">Membrane</keyword>
<evidence type="ECO:0000313" key="4">
    <source>
        <dbReference type="Proteomes" id="UP000000689"/>
    </source>
</evidence>
<feature type="transmembrane region" description="Helical" evidence="2">
    <location>
        <begin position="375"/>
        <end position="398"/>
    </location>
</feature>
<dbReference type="GeneID" id="11495744"/>
<feature type="region of interest" description="Disordered" evidence="1">
    <location>
        <begin position="186"/>
        <end position="217"/>
    </location>
</feature>
<evidence type="ECO:0000256" key="1">
    <source>
        <dbReference type="SAM" id="MobiDB-lite"/>
    </source>
</evidence>
<gene>
    <name evidence="3" type="primary">NDAI0H00390</name>
    <name evidence="3" type="ordered locus">NDAI_0H00390</name>
</gene>
<keyword evidence="2" id="KW-1133">Transmembrane helix</keyword>
<feature type="compositionally biased region" description="Low complexity" evidence="1">
    <location>
        <begin position="89"/>
        <end position="122"/>
    </location>
</feature>
<name>G0WEK2_NAUDC</name>
<feature type="region of interest" description="Disordered" evidence="1">
    <location>
        <begin position="81"/>
        <end position="122"/>
    </location>
</feature>
<dbReference type="HOGENOM" id="CLU_457891_0_0_1"/>